<evidence type="ECO:0000313" key="3">
    <source>
        <dbReference type="EMBL" id="NMM45254.1"/>
    </source>
</evidence>
<dbReference type="InterPro" id="IPR013216">
    <property type="entry name" value="Methyltransf_11"/>
</dbReference>
<dbReference type="AlphaFoldDB" id="A0A7Y0E112"/>
<keyword evidence="1 3" id="KW-0808">Transferase</keyword>
<sequence length="266" mass="30101">MKRYDDRSMDRLFSHAWGDSIHFGLFDTDVTEIGQATLGTKCRMARESGLCRGDSVLEVGSGWGATARFLAREIGCHVTATNYSWRQADIARSLSADLAATGSIRFAMADFHSLPFRDAHFDVHWSQECLVHATDKARVFAEALRVLKPGGRIVFSDQTTQPDRLSQPDRDRIVARHGSNDLWDREGFETGLRQAGFGNVRSQEWTTHMARHFAELCRRIDADRPRLEAEIDPDTLRDNYAMWQWGAELAAEGRIGWALFIGEKPQ</sequence>
<keyword evidence="3" id="KW-0489">Methyltransferase</keyword>
<dbReference type="GO" id="GO:0032259">
    <property type="term" value="P:methylation"/>
    <property type="evidence" value="ECO:0007669"/>
    <property type="project" value="UniProtKB-KW"/>
</dbReference>
<dbReference type="EMBL" id="JABBNT010000003">
    <property type="protein sequence ID" value="NMM45254.1"/>
    <property type="molecule type" value="Genomic_DNA"/>
</dbReference>
<proteinExistence type="predicted"/>
<dbReference type="GO" id="GO:0008757">
    <property type="term" value="F:S-adenosylmethionine-dependent methyltransferase activity"/>
    <property type="evidence" value="ECO:0007669"/>
    <property type="project" value="InterPro"/>
</dbReference>
<dbReference type="InterPro" id="IPR029063">
    <property type="entry name" value="SAM-dependent_MTases_sf"/>
</dbReference>
<dbReference type="PANTHER" id="PTHR44068:SF11">
    <property type="entry name" value="GERANYL DIPHOSPHATE 2-C-METHYLTRANSFERASE"/>
    <property type="match status" value="1"/>
</dbReference>
<protein>
    <submittedName>
        <fullName evidence="3">Methyltransferase domain-containing protein</fullName>
    </submittedName>
</protein>
<comment type="caution">
    <text evidence="3">The sequence shown here is derived from an EMBL/GenBank/DDBJ whole genome shotgun (WGS) entry which is preliminary data.</text>
</comment>
<accession>A0A7Y0E112</accession>
<reference evidence="3 4" key="1">
    <citation type="submission" date="2020-04" db="EMBL/GenBank/DDBJ databases">
        <title>Rhodospirillaceae bacterium KN72 isolated from deep sea.</title>
        <authorList>
            <person name="Zhang D.-C."/>
        </authorList>
    </citation>
    <scope>NUCLEOTIDE SEQUENCE [LARGE SCALE GENOMIC DNA]</scope>
    <source>
        <strain evidence="3 4">KN72</strain>
    </source>
</reference>
<evidence type="ECO:0000313" key="4">
    <source>
        <dbReference type="Proteomes" id="UP000539372"/>
    </source>
</evidence>
<dbReference type="Proteomes" id="UP000539372">
    <property type="component" value="Unassembled WGS sequence"/>
</dbReference>
<organism evidence="3 4">
    <name type="scientific">Pacificispira spongiicola</name>
    <dbReference type="NCBI Taxonomy" id="2729598"/>
    <lineage>
        <taxon>Bacteria</taxon>
        <taxon>Pseudomonadati</taxon>
        <taxon>Pseudomonadota</taxon>
        <taxon>Alphaproteobacteria</taxon>
        <taxon>Rhodospirillales</taxon>
        <taxon>Rhodospirillaceae</taxon>
        <taxon>Pacificispira</taxon>
    </lineage>
</organism>
<dbReference type="RefSeq" id="WP_169625606.1">
    <property type="nucleotide sequence ID" value="NZ_JABBNT010000003.1"/>
</dbReference>
<name>A0A7Y0E112_9PROT</name>
<dbReference type="SUPFAM" id="SSF53335">
    <property type="entry name" value="S-adenosyl-L-methionine-dependent methyltransferases"/>
    <property type="match status" value="1"/>
</dbReference>
<dbReference type="InterPro" id="IPR050447">
    <property type="entry name" value="Erg6_SMT_methyltransf"/>
</dbReference>
<evidence type="ECO:0000259" key="2">
    <source>
        <dbReference type="Pfam" id="PF08241"/>
    </source>
</evidence>
<dbReference type="Pfam" id="PF08241">
    <property type="entry name" value="Methyltransf_11"/>
    <property type="match status" value="1"/>
</dbReference>
<dbReference type="CDD" id="cd02440">
    <property type="entry name" value="AdoMet_MTases"/>
    <property type="match status" value="1"/>
</dbReference>
<feature type="domain" description="Methyltransferase type 11" evidence="2">
    <location>
        <begin position="57"/>
        <end position="155"/>
    </location>
</feature>
<dbReference type="Gene3D" id="3.40.50.150">
    <property type="entry name" value="Vaccinia Virus protein VP39"/>
    <property type="match status" value="1"/>
</dbReference>
<dbReference type="PANTHER" id="PTHR44068">
    <property type="entry name" value="ZGC:194242"/>
    <property type="match status" value="1"/>
</dbReference>
<evidence type="ECO:0000256" key="1">
    <source>
        <dbReference type="ARBA" id="ARBA00022679"/>
    </source>
</evidence>
<gene>
    <name evidence="3" type="ORF">HH303_12245</name>
</gene>
<keyword evidence="4" id="KW-1185">Reference proteome</keyword>